<dbReference type="PANTHER" id="PTHR19353">
    <property type="entry name" value="FATTY ACID DESATURASE 2"/>
    <property type="match status" value="1"/>
</dbReference>
<dbReference type="CDD" id="cd03510">
    <property type="entry name" value="Rhizobitoxine-FADS-like"/>
    <property type="match status" value="1"/>
</dbReference>
<keyword evidence="1" id="KW-1133">Transmembrane helix</keyword>
<dbReference type="AlphaFoldDB" id="A0A5C6AAX4"/>
<feature type="transmembrane region" description="Helical" evidence="1">
    <location>
        <begin position="37"/>
        <end position="55"/>
    </location>
</feature>
<gene>
    <name evidence="3" type="ORF">Pla100_31240</name>
</gene>
<dbReference type="GO" id="GO:0008610">
    <property type="term" value="P:lipid biosynthetic process"/>
    <property type="evidence" value="ECO:0007669"/>
    <property type="project" value="UniProtKB-ARBA"/>
</dbReference>
<proteinExistence type="predicted"/>
<evidence type="ECO:0000259" key="2">
    <source>
        <dbReference type="Pfam" id="PF00487"/>
    </source>
</evidence>
<evidence type="ECO:0000313" key="3">
    <source>
        <dbReference type="EMBL" id="TWT95483.1"/>
    </source>
</evidence>
<reference evidence="3 4" key="1">
    <citation type="submission" date="2019-02" db="EMBL/GenBank/DDBJ databases">
        <title>Deep-cultivation of Planctomycetes and their phenomic and genomic characterization uncovers novel biology.</title>
        <authorList>
            <person name="Wiegand S."/>
            <person name="Jogler M."/>
            <person name="Boedeker C."/>
            <person name="Pinto D."/>
            <person name="Vollmers J."/>
            <person name="Rivas-Marin E."/>
            <person name="Kohn T."/>
            <person name="Peeters S.H."/>
            <person name="Heuer A."/>
            <person name="Rast P."/>
            <person name="Oberbeckmann S."/>
            <person name="Bunk B."/>
            <person name="Jeske O."/>
            <person name="Meyerdierks A."/>
            <person name="Storesund J.E."/>
            <person name="Kallscheuer N."/>
            <person name="Luecker S."/>
            <person name="Lage O.M."/>
            <person name="Pohl T."/>
            <person name="Merkel B.J."/>
            <person name="Hornburger P."/>
            <person name="Mueller R.-W."/>
            <person name="Bruemmer F."/>
            <person name="Labrenz M."/>
            <person name="Spormann A.M."/>
            <person name="Op Den Camp H."/>
            <person name="Overmann J."/>
            <person name="Amann R."/>
            <person name="Jetten M.S.M."/>
            <person name="Mascher T."/>
            <person name="Medema M.H."/>
            <person name="Devos D.P."/>
            <person name="Kaster A.-K."/>
            <person name="Ovreas L."/>
            <person name="Rohde M."/>
            <person name="Galperin M.Y."/>
            <person name="Jogler C."/>
        </authorList>
    </citation>
    <scope>NUCLEOTIDE SEQUENCE [LARGE SCALE GENOMIC DNA]</scope>
    <source>
        <strain evidence="3 4">Pla100</strain>
    </source>
</reference>
<name>A0A5C6AAX4_9BACT</name>
<keyword evidence="4" id="KW-1185">Reference proteome</keyword>
<protein>
    <submittedName>
        <fullName evidence="3">Fatty acid desaturase</fullName>
    </submittedName>
</protein>
<feature type="domain" description="Fatty acid desaturase" evidence="2">
    <location>
        <begin position="60"/>
        <end position="304"/>
    </location>
</feature>
<evidence type="ECO:0000313" key="4">
    <source>
        <dbReference type="Proteomes" id="UP000316213"/>
    </source>
</evidence>
<keyword evidence="1" id="KW-0472">Membrane</keyword>
<dbReference type="Proteomes" id="UP000316213">
    <property type="component" value="Unassembled WGS sequence"/>
</dbReference>
<evidence type="ECO:0000256" key="1">
    <source>
        <dbReference type="SAM" id="Phobius"/>
    </source>
</evidence>
<feature type="transmembrane region" description="Helical" evidence="1">
    <location>
        <begin position="217"/>
        <end position="236"/>
    </location>
</feature>
<comment type="caution">
    <text evidence="3">The sequence shown here is derived from an EMBL/GenBank/DDBJ whole genome shotgun (WGS) entry which is preliminary data.</text>
</comment>
<dbReference type="EMBL" id="SJPM01000006">
    <property type="protein sequence ID" value="TWT95483.1"/>
    <property type="molecule type" value="Genomic_DNA"/>
</dbReference>
<dbReference type="InterPro" id="IPR005804">
    <property type="entry name" value="FA_desaturase_dom"/>
</dbReference>
<keyword evidence="1" id="KW-0812">Transmembrane</keyword>
<dbReference type="PANTHER" id="PTHR19353:SF19">
    <property type="entry name" value="DELTA(5) FATTY ACID DESATURASE C-RELATED"/>
    <property type="match status" value="1"/>
</dbReference>
<sequence>MNQAPLDAESKRDLARFPRTRHAELVRSLSVVNGYRTTAYLMFQWAVIVASLASAAYLDHWFVYLLTLLILASRMQALGVMLHDGAHWLLYRNRKINDAVCDLFIAFPLGMSTTLYRKTHFRHHRYTNTSEDQDLAAQKEEHEWYEWPKSRRACAWVLFRSTFGLNTHRAWILYKHWAPWNNFRSPDFPKQSRVLYILSMIGVYGFFAWAFQANPRVTLILMAVYMTSGYTILNLINRLRATAEHLGTPGTHELNDTRTVLPSLVERFFIAPYGVNFHLEHHLFPSVPGYRLGRLHRELMKDDEFRREAHITKRYTGVIRELMAQR</sequence>
<dbReference type="GO" id="GO:0016717">
    <property type="term" value="F:oxidoreductase activity, acting on paired donors, with oxidation of a pair of donors resulting in the reduction of molecular oxygen to two molecules of water"/>
    <property type="evidence" value="ECO:0007669"/>
    <property type="project" value="TreeGrafter"/>
</dbReference>
<organism evidence="3 4">
    <name type="scientific">Neorhodopirellula pilleata</name>
    <dbReference type="NCBI Taxonomy" id="2714738"/>
    <lineage>
        <taxon>Bacteria</taxon>
        <taxon>Pseudomonadati</taxon>
        <taxon>Planctomycetota</taxon>
        <taxon>Planctomycetia</taxon>
        <taxon>Pirellulales</taxon>
        <taxon>Pirellulaceae</taxon>
        <taxon>Neorhodopirellula</taxon>
    </lineage>
</organism>
<dbReference type="GO" id="GO:0016020">
    <property type="term" value="C:membrane"/>
    <property type="evidence" value="ECO:0007669"/>
    <property type="project" value="TreeGrafter"/>
</dbReference>
<dbReference type="InterPro" id="IPR012171">
    <property type="entry name" value="Fatty_acid_desaturase"/>
</dbReference>
<dbReference type="Pfam" id="PF00487">
    <property type="entry name" value="FA_desaturase"/>
    <property type="match status" value="1"/>
</dbReference>
<accession>A0A5C6AAX4</accession>
<feature type="transmembrane region" description="Helical" evidence="1">
    <location>
        <begin position="194"/>
        <end position="211"/>
    </location>
</feature>